<sequence>MENWYILNKFENFNLIKDNTNLTSMQKIILANRNIVDDYSIETIYNPKIENLHNPLLMQDMKKAVDILFNIMMNNGKIRIVGDYDQDGVAATVILYKGLTNFYDKISYAIPDRIEDGYGLNKSIVDDCIEDGIDLIITCDNGIAAFESIKYAKKKGITVIVTDHHEIVRKDGKDILPVADAVINPHRMDDDYPFSGICGAVVAYKFIEAVYLLYGSKIGKSIKEVYDLLQYAALGTVCDMMKLVDENRIIVIEGINRINNNPNIGLKILLQELNWEKEVNIYAIGFLIGPTINASGRIYTAKLGVELFLENDLTTVREYARTLVELNNERKTMTNDSVATAVNRIQYEKIHENDIIILYENSIHESICGLVAGRIKDLFNRPTIILTDSNEVGIVKGSGRSISAYNIFENLNVYRDQFVSFGGHAMACGLSLYKKDLGYFIKEINDRSELREEDFAKKIDIDYPLDFRKITIRLINQINELKPYGFGFSEPIFASKKVNVKSVDIIGKNKNVLRFYFEQNGVSLQAISFDIVYIQKNINESKNIIDIKDLVGQNVDIVYKLDINTYNGYSNIQLNIISMR</sequence>
<dbReference type="GeneID" id="96998800"/>
<feature type="domain" description="RecJ OB" evidence="8">
    <location>
        <begin position="461"/>
        <end position="576"/>
    </location>
</feature>
<evidence type="ECO:0000256" key="3">
    <source>
        <dbReference type="ARBA" id="ARBA00022722"/>
    </source>
</evidence>
<dbReference type="InterPro" id="IPR038763">
    <property type="entry name" value="DHH_sf"/>
</dbReference>
<dbReference type="PATRIC" id="fig|883114.3.peg.793"/>
<keyword evidence="5 9" id="KW-0269">Exonuclease</keyword>
<evidence type="ECO:0000256" key="4">
    <source>
        <dbReference type="ARBA" id="ARBA00022801"/>
    </source>
</evidence>
<dbReference type="GO" id="GO:0006281">
    <property type="term" value="P:DNA repair"/>
    <property type="evidence" value="ECO:0007669"/>
    <property type="project" value="InterPro"/>
</dbReference>
<organism evidence="9 10">
    <name type="scientific">Helcococcus kunzii ATCC 51366</name>
    <dbReference type="NCBI Taxonomy" id="883114"/>
    <lineage>
        <taxon>Bacteria</taxon>
        <taxon>Bacillati</taxon>
        <taxon>Bacillota</taxon>
        <taxon>Tissierellia</taxon>
        <taxon>Tissierellales</taxon>
        <taxon>Peptoniphilaceae</taxon>
        <taxon>Helcococcus</taxon>
    </lineage>
</organism>
<dbReference type="SUPFAM" id="SSF64182">
    <property type="entry name" value="DHH phosphoesterases"/>
    <property type="match status" value="1"/>
</dbReference>
<dbReference type="EMBL" id="AGEI01000020">
    <property type="protein sequence ID" value="EHR34494.1"/>
    <property type="molecule type" value="Genomic_DNA"/>
</dbReference>
<evidence type="ECO:0000313" key="9">
    <source>
        <dbReference type="EMBL" id="EHR34494.1"/>
    </source>
</evidence>
<keyword evidence="10" id="KW-1185">Reference proteome</keyword>
<evidence type="ECO:0000256" key="5">
    <source>
        <dbReference type="ARBA" id="ARBA00022839"/>
    </source>
</evidence>
<dbReference type="HOGENOM" id="CLU_009736_5_2_9"/>
<evidence type="ECO:0000259" key="7">
    <source>
        <dbReference type="Pfam" id="PF02272"/>
    </source>
</evidence>
<dbReference type="eggNOG" id="COG0608">
    <property type="taxonomic scope" value="Bacteria"/>
</dbReference>
<dbReference type="Gene3D" id="3.10.310.30">
    <property type="match status" value="1"/>
</dbReference>
<comment type="similarity">
    <text evidence="1">Belongs to the RecJ family.</text>
</comment>
<dbReference type="InterPro" id="IPR051673">
    <property type="entry name" value="SSDNA_exonuclease_RecJ"/>
</dbReference>
<dbReference type="Pfam" id="PF02272">
    <property type="entry name" value="DHHA1"/>
    <property type="match status" value="1"/>
</dbReference>
<dbReference type="Proteomes" id="UP000004191">
    <property type="component" value="Unassembled WGS sequence"/>
</dbReference>
<dbReference type="STRING" id="883114.HMPREF9709_00801"/>
<feature type="domain" description="DHHA1" evidence="7">
    <location>
        <begin position="355"/>
        <end position="446"/>
    </location>
</feature>
<dbReference type="NCBIfam" id="TIGR00644">
    <property type="entry name" value="recJ"/>
    <property type="match status" value="1"/>
</dbReference>
<accession>H3NN90</accession>
<evidence type="ECO:0000256" key="1">
    <source>
        <dbReference type="ARBA" id="ARBA00005915"/>
    </source>
</evidence>
<comment type="caution">
    <text evidence="9">The sequence shown here is derived from an EMBL/GenBank/DDBJ whole genome shotgun (WGS) entry which is preliminary data.</text>
</comment>
<dbReference type="OrthoDB" id="9809852at2"/>
<dbReference type="InterPro" id="IPR003156">
    <property type="entry name" value="DHHA1_dom"/>
</dbReference>
<dbReference type="GO" id="GO:0003676">
    <property type="term" value="F:nucleic acid binding"/>
    <property type="evidence" value="ECO:0007669"/>
    <property type="project" value="InterPro"/>
</dbReference>
<dbReference type="Gene3D" id="3.90.1640.30">
    <property type="match status" value="1"/>
</dbReference>
<protein>
    <recommendedName>
        <fullName evidence="2">Single-stranded-DNA-specific exonuclease RecJ</fullName>
    </recommendedName>
</protein>
<evidence type="ECO:0000313" key="10">
    <source>
        <dbReference type="Proteomes" id="UP000004191"/>
    </source>
</evidence>
<dbReference type="RefSeq" id="WP_005398168.1">
    <property type="nucleotide sequence ID" value="NZ_JH601088.1"/>
</dbReference>
<dbReference type="InterPro" id="IPR041122">
    <property type="entry name" value="RecJ_OB"/>
</dbReference>
<gene>
    <name evidence="9" type="ORF">HMPREF9709_00801</name>
</gene>
<dbReference type="PANTHER" id="PTHR30255:SF2">
    <property type="entry name" value="SINGLE-STRANDED-DNA-SPECIFIC EXONUCLEASE RECJ"/>
    <property type="match status" value="1"/>
</dbReference>
<dbReference type="GO" id="GO:0008409">
    <property type="term" value="F:5'-3' exonuclease activity"/>
    <property type="evidence" value="ECO:0007669"/>
    <property type="project" value="InterPro"/>
</dbReference>
<keyword evidence="4" id="KW-0378">Hydrolase</keyword>
<name>H3NN90_9FIRM</name>
<reference evidence="9 10" key="1">
    <citation type="submission" date="2012-01" db="EMBL/GenBank/DDBJ databases">
        <title>The Genome Sequence of Helcococcus kunzii ATCC 51366.</title>
        <authorList>
            <consortium name="The Broad Institute Genome Sequencing Platform"/>
            <person name="Earl A."/>
            <person name="Ward D."/>
            <person name="Feldgarden M."/>
            <person name="Gevers D."/>
            <person name="Huys G."/>
            <person name="Young S.K."/>
            <person name="Zeng Q."/>
            <person name="Gargeya S."/>
            <person name="Fitzgerald M."/>
            <person name="Haas B."/>
            <person name="Abouelleil A."/>
            <person name="Alvarado L."/>
            <person name="Arachchi H.M."/>
            <person name="Berlin A."/>
            <person name="Chapman S.B."/>
            <person name="Gearin G."/>
            <person name="Goldberg J."/>
            <person name="Griggs A."/>
            <person name="Gujja S."/>
            <person name="Hansen M."/>
            <person name="Heiman D."/>
            <person name="Howarth C."/>
            <person name="Larimer J."/>
            <person name="Lui A."/>
            <person name="MacDonald P.J.P."/>
            <person name="McCowen C."/>
            <person name="Montmayeur A."/>
            <person name="Murphy C."/>
            <person name="Neiman D."/>
            <person name="Pearson M."/>
            <person name="Priest M."/>
            <person name="Roberts A."/>
            <person name="Saif S."/>
            <person name="Shea T."/>
            <person name="Sisk P."/>
            <person name="Stolte C."/>
            <person name="Sykes S."/>
            <person name="Wortman J."/>
            <person name="Nusbaum C."/>
            <person name="Birren B."/>
        </authorList>
    </citation>
    <scope>NUCLEOTIDE SEQUENCE [LARGE SCALE GENOMIC DNA]</scope>
    <source>
        <strain evidence="9 10">ATCC 51366</strain>
    </source>
</reference>
<dbReference type="PANTHER" id="PTHR30255">
    <property type="entry name" value="SINGLE-STRANDED-DNA-SPECIFIC EXONUCLEASE RECJ"/>
    <property type="match status" value="1"/>
</dbReference>
<proteinExistence type="inferred from homology"/>
<dbReference type="InterPro" id="IPR001667">
    <property type="entry name" value="DDH_dom"/>
</dbReference>
<dbReference type="GO" id="GO:0006310">
    <property type="term" value="P:DNA recombination"/>
    <property type="evidence" value="ECO:0007669"/>
    <property type="project" value="InterPro"/>
</dbReference>
<feature type="domain" description="DDH" evidence="6">
    <location>
        <begin position="77"/>
        <end position="229"/>
    </location>
</feature>
<keyword evidence="3" id="KW-0540">Nuclease</keyword>
<evidence type="ECO:0000259" key="8">
    <source>
        <dbReference type="Pfam" id="PF17768"/>
    </source>
</evidence>
<dbReference type="InterPro" id="IPR004610">
    <property type="entry name" value="RecJ"/>
</dbReference>
<dbReference type="Pfam" id="PF01368">
    <property type="entry name" value="DHH"/>
    <property type="match status" value="1"/>
</dbReference>
<evidence type="ECO:0000259" key="6">
    <source>
        <dbReference type="Pfam" id="PF01368"/>
    </source>
</evidence>
<dbReference type="AlphaFoldDB" id="H3NN90"/>
<dbReference type="Pfam" id="PF17768">
    <property type="entry name" value="RecJ_OB"/>
    <property type="match status" value="1"/>
</dbReference>
<evidence type="ECO:0000256" key="2">
    <source>
        <dbReference type="ARBA" id="ARBA00019841"/>
    </source>
</evidence>